<organism evidence="1 2">
    <name type="scientific">Tenebrio molitor</name>
    <name type="common">Yellow mealworm beetle</name>
    <dbReference type="NCBI Taxonomy" id="7067"/>
    <lineage>
        <taxon>Eukaryota</taxon>
        <taxon>Metazoa</taxon>
        <taxon>Ecdysozoa</taxon>
        <taxon>Arthropoda</taxon>
        <taxon>Hexapoda</taxon>
        <taxon>Insecta</taxon>
        <taxon>Pterygota</taxon>
        <taxon>Neoptera</taxon>
        <taxon>Endopterygota</taxon>
        <taxon>Coleoptera</taxon>
        <taxon>Polyphaga</taxon>
        <taxon>Cucujiformia</taxon>
        <taxon>Tenebrionidae</taxon>
        <taxon>Tenebrio</taxon>
    </lineage>
</organism>
<reference evidence="1" key="1">
    <citation type="journal article" date="2020" name="J Insects Food Feed">
        <title>The yellow mealworm (Tenebrio molitor) genome: a resource for the emerging insects as food and feed industry.</title>
        <authorList>
            <person name="Eriksson T."/>
            <person name="Andere A."/>
            <person name="Kelstrup H."/>
            <person name="Emery V."/>
            <person name="Picard C."/>
        </authorList>
    </citation>
    <scope>NUCLEOTIDE SEQUENCE</scope>
    <source>
        <strain evidence="1">Stoneville</strain>
        <tissue evidence="1">Whole head</tissue>
    </source>
</reference>
<dbReference type="EMBL" id="JABDTM020027859">
    <property type="protein sequence ID" value="KAH0809867.1"/>
    <property type="molecule type" value="Genomic_DNA"/>
</dbReference>
<gene>
    <name evidence="1" type="ORF">GEV33_012924</name>
</gene>
<accession>A0A8J6H9H0</accession>
<evidence type="ECO:0000313" key="1">
    <source>
        <dbReference type="EMBL" id="KAH0809867.1"/>
    </source>
</evidence>
<evidence type="ECO:0000313" key="2">
    <source>
        <dbReference type="Proteomes" id="UP000719412"/>
    </source>
</evidence>
<protein>
    <submittedName>
        <fullName evidence="1">Uncharacterized protein</fullName>
    </submittedName>
</protein>
<reference evidence="1" key="2">
    <citation type="submission" date="2021-08" db="EMBL/GenBank/DDBJ databases">
        <authorList>
            <person name="Eriksson T."/>
        </authorList>
    </citation>
    <scope>NUCLEOTIDE SEQUENCE</scope>
    <source>
        <strain evidence="1">Stoneville</strain>
        <tissue evidence="1">Whole head</tissue>
    </source>
</reference>
<dbReference type="Proteomes" id="UP000719412">
    <property type="component" value="Unassembled WGS sequence"/>
</dbReference>
<comment type="caution">
    <text evidence="1">The sequence shown here is derived from an EMBL/GenBank/DDBJ whole genome shotgun (WGS) entry which is preliminary data.</text>
</comment>
<dbReference type="AlphaFoldDB" id="A0A8J6H9H0"/>
<proteinExistence type="predicted"/>
<name>A0A8J6H9H0_TENMO</name>
<sequence length="364" mass="39893">MHAGKNEAAANRKLTEPDWPSASLFRGGQNQSGTTPRSPLFTFTLAKASAICFRASTFETAFIPMTSTSKKMNVPGAFTTPKSIDRYEKAVRFSSVMTQVRATILSIAHGCLDSHMLSLHPVCGNRAVNTSNCIDGFRSLVPVQRDERGNVRIQQDIALWNGGTTPRIVPSSAASRSGSCDRNPTSELLTVAIQKLNLDTGDMLAGFLEGSTRIPRGGDVRANLKGCAVLSLWRYLEMIYVGVVLLGKTGTPLSFNCSVLLSPNNNSSVFANINAFVRVLHIDVSPIVVLRTSFEKQIKEEKTTKPRRYLRRNIPTYIGSMPFRIELGNKFFPRSTPGAPQPPPRPHDAIKSNMLGCDIQHKIC</sequence>
<keyword evidence="2" id="KW-1185">Reference proteome</keyword>